<evidence type="ECO:0000313" key="2">
    <source>
        <dbReference type="Proteomes" id="UP000000305"/>
    </source>
</evidence>
<dbReference type="Proteomes" id="UP000000305">
    <property type="component" value="Unassembled WGS sequence"/>
</dbReference>
<evidence type="ECO:0000313" key="1">
    <source>
        <dbReference type="EMBL" id="EFX71064.1"/>
    </source>
</evidence>
<proteinExistence type="predicted"/>
<dbReference type="AlphaFoldDB" id="E9HB67"/>
<gene>
    <name evidence="1" type="ORF">DAPPUDRAFT_327552</name>
</gene>
<protein>
    <submittedName>
        <fullName evidence="1">Uncharacterized protein</fullName>
    </submittedName>
</protein>
<name>E9HB67_DAPPU</name>
<accession>E9HB67</accession>
<dbReference type="HOGENOM" id="CLU_1455864_0_0_1"/>
<sequence length="186" mass="21082">MAGIKARTRSNNIQQGFGVDTNGTHGYWTHLFDDSLDNTFYMVSLMHTDQADPFYGGMDHLKIFVQNLRQDGRPMIKTVKGLIKIAKAVATHASASVDSKQPLQLLASKNLDDKIEMKLMSKTASMDIEVLKQKLIDYMKSPLVEKKEAEVVQQHIVQDEKTELEDKTVTGVIKLFLYRDNCNTFE</sequence>
<dbReference type="InParanoid" id="E9HB67"/>
<organism evidence="1 2">
    <name type="scientific">Daphnia pulex</name>
    <name type="common">Water flea</name>
    <dbReference type="NCBI Taxonomy" id="6669"/>
    <lineage>
        <taxon>Eukaryota</taxon>
        <taxon>Metazoa</taxon>
        <taxon>Ecdysozoa</taxon>
        <taxon>Arthropoda</taxon>
        <taxon>Crustacea</taxon>
        <taxon>Branchiopoda</taxon>
        <taxon>Diplostraca</taxon>
        <taxon>Cladocera</taxon>
        <taxon>Anomopoda</taxon>
        <taxon>Daphniidae</taxon>
        <taxon>Daphnia</taxon>
    </lineage>
</organism>
<keyword evidence="2" id="KW-1185">Reference proteome</keyword>
<reference evidence="1 2" key="1">
    <citation type="journal article" date="2011" name="Science">
        <title>The ecoresponsive genome of Daphnia pulex.</title>
        <authorList>
            <person name="Colbourne J.K."/>
            <person name="Pfrender M.E."/>
            <person name="Gilbert D."/>
            <person name="Thomas W.K."/>
            <person name="Tucker A."/>
            <person name="Oakley T.H."/>
            <person name="Tokishita S."/>
            <person name="Aerts A."/>
            <person name="Arnold G.J."/>
            <person name="Basu M.K."/>
            <person name="Bauer D.J."/>
            <person name="Caceres C.E."/>
            <person name="Carmel L."/>
            <person name="Casola C."/>
            <person name="Choi J.H."/>
            <person name="Detter J.C."/>
            <person name="Dong Q."/>
            <person name="Dusheyko S."/>
            <person name="Eads B.D."/>
            <person name="Frohlich T."/>
            <person name="Geiler-Samerotte K.A."/>
            <person name="Gerlach D."/>
            <person name="Hatcher P."/>
            <person name="Jogdeo S."/>
            <person name="Krijgsveld J."/>
            <person name="Kriventseva E.V."/>
            <person name="Kultz D."/>
            <person name="Laforsch C."/>
            <person name="Lindquist E."/>
            <person name="Lopez J."/>
            <person name="Manak J.R."/>
            <person name="Muller J."/>
            <person name="Pangilinan J."/>
            <person name="Patwardhan R.P."/>
            <person name="Pitluck S."/>
            <person name="Pritham E.J."/>
            <person name="Rechtsteiner A."/>
            <person name="Rho M."/>
            <person name="Rogozin I.B."/>
            <person name="Sakarya O."/>
            <person name="Salamov A."/>
            <person name="Schaack S."/>
            <person name="Shapiro H."/>
            <person name="Shiga Y."/>
            <person name="Skalitzky C."/>
            <person name="Smith Z."/>
            <person name="Souvorov A."/>
            <person name="Sung W."/>
            <person name="Tang Z."/>
            <person name="Tsuchiya D."/>
            <person name="Tu H."/>
            <person name="Vos H."/>
            <person name="Wang M."/>
            <person name="Wolf Y.I."/>
            <person name="Yamagata H."/>
            <person name="Yamada T."/>
            <person name="Ye Y."/>
            <person name="Shaw J.R."/>
            <person name="Andrews J."/>
            <person name="Crease T.J."/>
            <person name="Tang H."/>
            <person name="Lucas S.M."/>
            <person name="Robertson H.M."/>
            <person name="Bork P."/>
            <person name="Koonin E.V."/>
            <person name="Zdobnov E.M."/>
            <person name="Grigoriev I.V."/>
            <person name="Lynch M."/>
            <person name="Boore J.L."/>
        </authorList>
    </citation>
    <scope>NUCLEOTIDE SEQUENCE [LARGE SCALE GENOMIC DNA]</scope>
</reference>
<dbReference type="EMBL" id="GL732614">
    <property type="protein sequence ID" value="EFX71064.1"/>
    <property type="molecule type" value="Genomic_DNA"/>
</dbReference>
<dbReference type="KEGG" id="dpx:DAPPUDRAFT_327552"/>